<dbReference type="Proteomes" id="UP001562178">
    <property type="component" value="Unassembled WGS sequence"/>
</dbReference>
<sequence>MTSADKTPQTRRISMELRTGDVLIIGGVRIELEYKKGKTARMAISADSKTVITKNTAAARPVPSLPS</sequence>
<gene>
    <name evidence="1" type="ORF">AB7A72_05060</name>
</gene>
<reference evidence="1 2" key="1">
    <citation type="journal article" date="2016" name="Int. J. Syst. Evol. Microbiol.">
        <title>Description of Comamonas sediminis sp. nov., isolated from lagoon sediments.</title>
        <authorList>
            <person name="Subhash Y."/>
            <person name="Bang J.J."/>
            <person name="You T.H."/>
            <person name="Lee S.S."/>
        </authorList>
    </citation>
    <scope>NUCLEOTIDE SEQUENCE [LARGE SCALE GENOMIC DNA]</scope>
    <source>
        <strain evidence="1 2">JCM 31169</strain>
    </source>
</reference>
<dbReference type="EMBL" id="JBGBDC010000002">
    <property type="protein sequence ID" value="MEY2250362.1"/>
    <property type="molecule type" value="Genomic_DNA"/>
</dbReference>
<evidence type="ECO:0000313" key="2">
    <source>
        <dbReference type="Proteomes" id="UP001562178"/>
    </source>
</evidence>
<keyword evidence="2" id="KW-1185">Reference proteome</keyword>
<evidence type="ECO:0000313" key="1">
    <source>
        <dbReference type="EMBL" id="MEY2250362.1"/>
    </source>
</evidence>
<proteinExistence type="predicted"/>
<accession>A0ABV4AZK4</accession>
<protein>
    <submittedName>
        <fullName evidence="1">Uncharacterized protein</fullName>
    </submittedName>
</protein>
<organism evidence="1 2">
    <name type="scientific">Comamonas sediminis</name>
    <dbReference type="NCBI Taxonomy" id="1783360"/>
    <lineage>
        <taxon>Bacteria</taxon>
        <taxon>Pseudomonadati</taxon>
        <taxon>Pseudomonadota</taxon>
        <taxon>Betaproteobacteria</taxon>
        <taxon>Burkholderiales</taxon>
        <taxon>Comamonadaceae</taxon>
        <taxon>Comamonas</taxon>
    </lineage>
</organism>
<name>A0ABV4AZK4_9BURK</name>
<comment type="caution">
    <text evidence="1">The sequence shown here is derived from an EMBL/GenBank/DDBJ whole genome shotgun (WGS) entry which is preliminary data.</text>
</comment>